<dbReference type="InterPro" id="IPR036397">
    <property type="entry name" value="RNaseH_sf"/>
</dbReference>
<keyword evidence="2" id="KW-1185">Reference proteome</keyword>
<dbReference type="SUPFAM" id="SSF53098">
    <property type="entry name" value="Ribonuclease H-like"/>
    <property type="match status" value="1"/>
</dbReference>
<evidence type="ECO:0000313" key="2">
    <source>
        <dbReference type="Proteomes" id="UP001174136"/>
    </source>
</evidence>
<reference evidence="1" key="1">
    <citation type="journal article" date="2023" name="Front. Mar. Sci.">
        <title>A new Merluccius polli reference genome to investigate the effects of global change in West African waters.</title>
        <authorList>
            <person name="Mateo J.L."/>
            <person name="Blanco-Fernandez C."/>
            <person name="Garcia-Vazquez E."/>
            <person name="Machado-Schiaffino G."/>
        </authorList>
    </citation>
    <scope>NUCLEOTIDE SEQUENCE</scope>
    <source>
        <strain evidence="1">C29</strain>
        <tissue evidence="1">Fin</tissue>
    </source>
</reference>
<organism evidence="1 2">
    <name type="scientific">Merluccius polli</name>
    <name type="common">Benguela hake</name>
    <name type="synonym">Merluccius cadenati</name>
    <dbReference type="NCBI Taxonomy" id="89951"/>
    <lineage>
        <taxon>Eukaryota</taxon>
        <taxon>Metazoa</taxon>
        <taxon>Chordata</taxon>
        <taxon>Craniata</taxon>
        <taxon>Vertebrata</taxon>
        <taxon>Euteleostomi</taxon>
        <taxon>Actinopterygii</taxon>
        <taxon>Neopterygii</taxon>
        <taxon>Teleostei</taxon>
        <taxon>Neoteleostei</taxon>
        <taxon>Acanthomorphata</taxon>
        <taxon>Zeiogadaria</taxon>
        <taxon>Gadariae</taxon>
        <taxon>Gadiformes</taxon>
        <taxon>Gadoidei</taxon>
        <taxon>Merlucciidae</taxon>
        <taxon>Merluccius</taxon>
    </lineage>
</organism>
<evidence type="ECO:0000313" key="1">
    <source>
        <dbReference type="EMBL" id="KAK0145551.1"/>
    </source>
</evidence>
<sequence length="176" mass="20212">MADLPPERMEATPPFTYSDGRNELKRYGLLFTCMCSRVIQSLRYWMTLPLMPSSMHCFIAIRGNVNQLQSDHGTHFVGAQNEFQELMKGIEQERVKELGCSFVMNPPASSPMGGVWERQIRTVRSVLTSILDQSARRLDSSSLRTFLYEVMAIVNSRSQNISMIHQDQNPYLQIIY</sequence>
<accession>A0AA47P096</accession>
<evidence type="ECO:0008006" key="3">
    <source>
        <dbReference type="Google" id="ProtNLM"/>
    </source>
</evidence>
<dbReference type="Gene3D" id="3.30.420.10">
    <property type="entry name" value="Ribonuclease H-like superfamily/Ribonuclease H"/>
    <property type="match status" value="1"/>
</dbReference>
<dbReference type="Proteomes" id="UP001174136">
    <property type="component" value="Unassembled WGS sequence"/>
</dbReference>
<dbReference type="PANTHER" id="PTHR47331">
    <property type="entry name" value="PHD-TYPE DOMAIN-CONTAINING PROTEIN"/>
    <property type="match status" value="1"/>
</dbReference>
<dbReference type="EMBL" id="JAOPHQ010002850">
    <property type="protein sequence ID" value="KAK0145551.1"/>
    <property type="molecule type" value="Genomic_DNA"/>
</dbReference>
<name>A0AA47P096_MERPO</name>
<dbReference type="PANTHER" id="PTHR47331:SF5">
    <property type="entry name" value="RIBONUCLEASE H"/>
    <property type="match status" value="1"/>
</dbReference>
<dbReference type="AlphaFoldDB" id="A0AA47P096"/>
<proteinExistence type="predicted"/>
<comment type="caution">
    <text evidence="1">The sequence shown here is derived from an EMBL/GenBank/DDBJ whole genome shotgun (WGS) entry which is preliminary data.</text>
</comment>
<dbReference type="InterPro" id="IPR012337">
    <property type="entry name" value="RNaseH-like_sf"/>
</dbReference>
<protein>
    <recommendedName>
        <fullName evidence="3">Integrase catalytic domain-containing protein</fullName>
    </recommendedName>
</protein>
<dbReference type="GO" id="GO:0003676">
    <property type="term" value="F:nucleic acid binding"/>
    <property type="evidence" value="ECO:0007669"/>
    <property type="project" value="InterPro"/>
</dbReference>
<gene>
    <name evidence="1" type="ORF">N1851_015576</name>
</gene>